<dbReference type="GO" id="GO:0016020">
    <property type="term" value="C:membrane"/>
    <property type="evidence" value="ECO:0007669"/>
    <property type="project" value="TreeGrafter"/>
</dbReference>
<dbReference type="Pfam" id="PF12697">
    <property type="entry name" value="Abhydrolase_6"/>
    <property type="match status" value="1"/>
</dbReference>
<feature type="domain" description="AB hydrolase-1" evidence="1">
    <location>
        <begin position="4"/>
        <end position="232"/>
    </location>
</feature>
<dbReference type="InterPro" id="IPR050266">
    <property type="entry name" value="AB_hydrolase_sf"/>
</dbReference>
<dbReference type="STRING" id="313367.JSE7799_01960"/>
<dbReference type="Gene3D" id="3.40.50.1820">
    <property type="entry name" value="alpha/beta hydrolase"/>
    <property type="match status" value="1"/>
</dbReference>
<dbReference type="OrthoDB" id="9804723at2"/>
<dbReference type="GO" id="GO:0016740">
    <property type="term" value="F:transferase activity"/>
    <property type="evidence" value="ECO:0007669"/>
    <property type="project" value="UniProtKB-KW"/>
</dbReference>
<sequence length="252" mass="26428">MQNVLALHCMLASGAAWRRVAAACGGCWYAPDLPGHGAAPPWKGSAYMADALAVAAARAPEGRFDLIGHSYGGCLALRMLVEMPARIRSLVLVEPVMFAAGEPDVLADHFAQLAPYGTALRAGDGEAAARVFTGLWGDGRSWEELKPAQRAYIAARIALVAASEPGIAEDAHGILSRLPAVPPPTLLVTRRDPPEIVKTVADGLAARLRGAVRGTAGQGHMIPMQAPAELAARIGVFWNEMDPAHQGPGPVR</sequence>
<evidence type="ECO:0000313" key="2">
    <source>
        <dbReference type="EMBL" id="CUH39236.1"/>
    </source>
</evidence>
<dbReference type="Proteomes" id="UP000049455">
    <property type="component" value="Unassembled WGS sequence"/>
</dbReference>
<keyword evidence="3" id="KW-1185">Reference proteome</keyword>
<dbReference type="InterPro" id="IPR029058">
    <property type="entry name" value="AB_hydrolase_fold"/>
</dbReference>
<proteinExistence type="predicted"/>
<evidence type="ECO:0000259" key="1">
    <source>
        <dbReference type="Pfam" id="PF12697"/>
    </source>
</evidence>
<evidence type="ECO:0000313" key="3">
    <source>
        <dbReference type="Proteomes" id="UP000049455"/>
    </source>
</evidence>
<organism evidence="2 3">
    <name type="scientific">Jannaschia seosinensis</name>
    <dbReference type="NCBI Taxonomy" id="313367"/>
    <lineage>
        <taxon>Bacteria</taxon>
        <taxon>Pseudomonadati</taxon>
        <taxon>Pseudomonadota</taxon>
        <taxon>Alphaproteobacteria</taxon>
        <taxon>Rhodobacterales</taxon>
        <taxon>Roseobacteraceae</taxon>
        <taxon>Jannaschia</taxon>
    </lineage>
</organism>
<dbReference type="AlphaFoldDB" id="A0A0M7BD85"/>
<dbReference type="InterPro" id="IPR000073">
    <property type="entry name" value="AB_hydrolase_1"/>
</dbReference>
<dbReference type="RefSeq" id="WP_055663457.1">
    <property type="nucleotide sequence ID" value="NZ_CYPR01000121.1"/>
</dbReference>
<protein>
    <submittedName>
        <fullName evidence="2">Acetoin dehydrogenase E2 subunit dihydrolipoyllysine-residue acetyltransferase</fullName>
    </submittedName>
</protein>
<reference evidence="2 3" key="1">
    <citation type="submission" date="2015-09" db="EMBL/GenBank/DDBJ databases">
        <authorList>
            <person name="Jackson K.R."/>
            <person name="Lunt B.L."/>
            <person name="Fisher J.N.B."/>
            <person name="Gardner A.V."/>
            <person name="Bailey M.E."/>
            <person name="Deus L.M."/>
            <person name="Earl A.S."/>
            <person name="Gibby P.D."/>
            <person name="Hartmann K.A."/>
            <person name="Liu J.E."/>
            <person name="Manci A.M."/>
            <person name="Nielsen D.A."/>
            <person name="Solomon M.B."/>
            <person name="Breakwell D.P."/>
            <person name="Burnett S.H."/>
            <person name="Grose J.H."/>
        </authorList>
    </citation>
    <scope>NUCLEOTIDE SEQUENCE [LARGE SCALE GENOMIC DNA]</scope>
    <source>
        <strain evidence="2 3">CECT 7799</strain>
    </source>
</reference>
<dbReference type="PANTHER" id="PTHR43798">
    <property type="entry name" value="MONOACYLGLYCEROL LIPASE"/>
    <property type="match status" value="1"/>
</dbReference>
<dbReference type="EMBL" id="CYPR01000121">
    <property type="protein sequence ID" value="CUH39236.1"/>
    <property type="molecule type" value="Genomic_DNA"/>
</dbReference>
<keyword evidence="2" id="KW-0808">Transferase</keyword>
<accession>A0A0M7BD85</accession>
<dbReference type="PANTHER" id="PTHR43798:SF33">
    <property type="entry name" value="HYDROLASE, PUTATIVE (AFU_ORTHOLOGUE AFUA_2G14860)-RELATED"/>
    <property type="match status" value="1"/>
</dbReference>
<name>A0A0M7BD85_9RHOB</name>
<dbReference type="PRINTS" id="PR00111">
    <property type="entry name" value="ABHYDROLASE"/>
</dbReference>
<gene>
    <name evidence="2" type="ORF">JSE7799_01960</name>
</gene>
<dbReference type="SUPFAM" id="SSF53474">
    <property type="entry name" value="alpha/beta-Hydrolases"/>
    <property type="match status" value="1"/>
</dbReference>